<feature type="transmembrane region" description="Helical" evidence="16">
    <location>
        <begin position="207"/>
        <end position="224"/>
    </location>
</feature>
<dbReference type="PANTHER" id="PTHR11616">
    <property type="entry name" value="SODIUM/CHLORIDE DEPENDENT TRANSPORTER"/>
    <property type="match status" value="1"/>
</dbReference>
<dbReference type="Pfam" id="PF00209">
    <property type="entry name" value="SNF"/>
    <property type="match status" value="1"/>
</dbReference>
<organism evidence="17 18">
    <name type="scientific">Caerostris darwini</name>
    <dbReference type="NCBI Taxonomy" id="1538125"/>
    <lineage>
        <taxon>Eukaryota</taxon>
        <taxon>Metazoa</taxon>
        <taxon>Ecdysozoa</taxon>
        <taxon>Arthropoda</taxon>
        <taxon>Chelicerata</taxon>
        <taxon>Arachnida</taxon>
        <taxon>Araneae</taxon>
        <taxon>Araneomorphae</taxon>
        <taxon>Entelegynae</taxon>
        <taxon>Araneoidea</taxon>
        <taxon>Araneidae</taxon>
        <taxon>Caerostris</taxon>
    </lineage>
</organism>
<dbReference type="CDD" id="cd10324">
    <property type="entry name" value="SLC6sbd"/>
    <property type="match status" value="1"/>
</dbReference>
<evidence type="ECO:0000256" key="7">
    <source>
        <dbReference type="ARBA" id="ARBA00022989"/>
    </source>
</evidence>
<feature type="transmembrane region" description="Helical" evidence="16">
    <location>
        <begin position="457"/>
        <end position="474"/>
    </location>
</feature>
<feature type="transmembrane region" description="Helical" evidence="16">
    <location>
        <begin position="236"/>
        <end position="256"/>
    </location>
</feature>
<feature type="binding site" evidence="15">
    <location>
        <position position="68"/>
    </location>
    <ligand>
        <name>Na(+)</name>
        <dbReference type="ChEBI" id="CHEBI:29101"/>
        <label>1</label>
    </ligand>
</feature>
<feature type="transmembrane region" description="Helical" evidence="16">
    <location>
        <begin position="131"/>
        <end position="158"/>
    </location>
</feature>
<dbReference type="GO" id="GO:0015179">
    <property type="term" value="F:L-amino acid transmembrane transporter activity"/>
    <property type="evidence" value="ECO:0007669"/>
    <property type="project" value="TreeGrafter"/>
</dbReference>
<keyword evidence="4 16" id="KW-0812">Transmembrane</keyword>
<evidence type="ECO:0000256" key="13">
    <source>
        <dbReference type="ARBA" id="ARBA00037785"/>
    </source>
</evidence>
<feature type="binding site" evidence="15">
    <location>
        <position position="292"/>
    </location>
    <ligand>
        <name>Na(+)</name>
        <dbReference type="ChEBI" id="CHEBI:29101"/>
        <label>1</label>
    </ligand>
</feature>
<dbReference type="Proteomes" id="UP001054837">
    <property type="component" value="Unassembled WGS sequence"/>
</dbReference>
<dbReference type="EMBL" id="BPLQ01007847">
    <property type="protein sequence ID" value="GIY32747.1"/>
    <property type="molecule type" value="Genomic_DNA"/>
</dbReference>
<keyword evidence="12" id="KW-0739">Sodium transport</keyword>
<evidence type="ECO:0000313" key="18">
    <source>
        <dbReference type="Proteomes" id="UP001054837"/>
    </source>
</evidence>
<evidence type="ECO:0000256" key="11">
    <source>
        <dbReference type="ARBA" id="ARBA00023180"/>
    </source>
</evidence>
<feature type="transmembrane region" description="Helical" evidence="16">
    <location>
        <begin position="529"/>
        <end position="551"/>
    </location>
</feature>
<dbReference type="AlphaFoldDB" id="A0AAV4SKE6"/>
<feature type="transmembrane region" description="Helical" evidence="16">
    <location>
        <begin position="89"/>
        <end position="110"/>
    </location>
</feature>
<keyword evidence="11" id="KW-0325">Glycoprotein</keyword>
<evidence type="ECO:0000256" key="4">
    <source>
        <dbReference type="ARBA" id="ARBA00022692"/>
    </source>
</evidence>
<proteinExistence type="inferred from homology"/>
<dbReference type="PRINTS" id="PR00176">
    <property type="entry name" value="NANEUSMPORT"/>
</dbReference>
<evidence type="ECO:0000256" key="1">
    <source>
        <dbReference type="ARBA" id="ARBA00004141"/>
    </source>
</evidence>
<evidence type="ECO:0000256" key="14">
    <source>
        <dbReference type="ARBA" id="ARBA00040215"/>
    </source>
</evidence>
<feature type="transmembrane region" description="Helical" evidence="16">
    <location>
        <begin position="495"/>
        <end position="514"/>
    </location>
</feature>
<keyword evidence="6" id="KW-0029">Amino-acid transport</keyword>
<comment type="function">
    <text evidence="13">Unusual broad substrate spectrum amino acid:sodium cotransporter that promotes absorption of the D isomers of essential amino acids. Neutral amino acids are the preferred substrates, especially methionine and phenylalanine.</text>
</comment>
<accession>A0AAV4SKE6</accession>
<evidence type="ECO:0000256" key="9">
    <source>
        <dbReference type="ARBA" id="ARBA00023065"/>
    </source>
</evidence>
<feature type="transmembrane region" description="Helical" evidence="16">
    <location>
        <begin position="59"/>
        <end position="77"/>
    </location>
</feature>
<keyword evidence="18" id="KW-1185">Reference proteome</keyword>
<keyword evidence="10 16" id="KW-0472">Membrane</keyword>
<evidence type="ECO:0000256" key="10">
    <source>
        <dbReference type="ARBA" id="ARBA00023136"/>
    </source>
</evidence>
<keyword evidence="7 16" id="KW-1133">Transmembrane helix</keyword>
<dbReference type="GO" id="GO:0046872">
    <property type="term" value="F:metal ion binding"/>
    <property type="evidence" value="ECO:0007669"/>
    <property type="project" value="UniProtKB-KW"/>
</dbReference>
<dbReference type="InterPro" id="IPR000175">
    <property type="entry name" value="Na/ntran_symport"/>
</dbReference>
<dbReference type="PANTHER" id="PTHR11616:SF321">
    <property type="entry name" value="SODIUM-DEPENDENT NUTRIENT AMINO ACID TRANSPORTER 1-RELATED"/>
    <property type="match status" value="1"/>
</dbReference>
<evidence type="ECO:0000256" key="8">
    <source>
        <dbReference type="ARBA" id="ARBA00023053"/>
    </source>
</evidence>
<evidence type="ECO:0000256" key="16">
    <source>
        <dbReference type="SAM" id="Phobius"/>
    </source>
</evidence>
<dbReference type="PROSITE" id="PS50267">
    <property type="entry name" value="NA_NEUROTRAN_SYMP_3"/>
    <property type="match status" value="1"/>
</dbReference>
<evidence type="ECO:0000256" key="5">
    <source>
        <dbReference type="ARBA" id="ARBA00022847"/>
    </source>
</evidence>
<protein>
    <recommendedName>
        <fullName evidence="14">Sodium-dependent nutrient amino acid transporter 1</fullName>
    </recommendedName>
</protein>
<dbReference type="GO" id="GO:0089718">
    <property type="term" value="P:amino acid import across plasma membrane"/>
    <property type="evidence" value="ECO:0007669"/>
    <property type="project" value="TreeGrafter"/>
</dbReference>
<evidence type="ECO:0000256" key="12">
    <source>
        <dbReference type="ARBA" id="ARBA00023201"/>
    </source>
</evidence>
<feature type="transmembrane region" description="Helical" evidence="16">
    <location>
        <begin position="419"/>
        <end position="437"/>
    </location>
</feature>
<comment type="subcellular location">
    <subcellularLocation>
        <location evidence="1">Membrane</location>
        <topology evidence="1">Multi-pass membrane protein</topology>
    </subcellularLocation>
</comment>
<evidence type="ECO:0000256" key="2">
    <source>
        <dbReference type="ARBA" id="ARBA00006459"/>
    </source>
</evidence>
<evidence type="ECO:0000313" key="17">
    <source>
        <dbReference type="EMBL" id="GIY32747.1"/>
    </source>
</evidence>
<dbReference type="InterPro" id="IPR037272">
    <property type="entry name" value="SNS_sf"/>
</dbReference>
<evidence type="ECO:0000256" key="3">
    <source>
        <dbReference type="ARBA" id="ARBA00022448"/>
    </source>
</evidence>
<keyword evidence="9" id="KW-0406">Ion transport</keyword>
<evidence type="ECO:0000256" key="15">
    <source>
        <dbReference type="PIRSR" id="PIRSR600175-1"/>
    </source>
</evidence>
<comment type="similarity">
    <text evidence="2">Belongs to the sodium:neurotransmitter symporter (SNF) (TC 2.A.22) family.</text>
</comment>
<keyword evidence="3" id="KW-0813">Transport</keyword>
<name>A0AAV4SKE6_9ARAC</name>
<feature type="binding site" evidence="15">
    <location>
        <position position="391"/>
    </location>
    <ligand>
        <name>Na(+)</name>
        <dbReference type="ChEBI" id="CHEBI:29101"/>
        <label>1</label>
    </ligand>
</feature>
<gene>
    <name evidence="17" type="primary">NAAT1</name>
    <name evidence="17" type="ORF">CDAR_436031</name>
</gene>
<keyword evidence="15" id="KW-0479">Metal-binding</keyword>
<evidence type="ECO:0000256" key="6">
    <source>
        <dbReference type="ARBA" id="ARBA00022970"/>
    </source>
</evidence>
<sequence>MEEKLDQMSETPNNHFLNLRRDTFSVPAIYLKKAERGASKAEAEEDVPTRGKWGKSIQSLLLCISMSVGLGNVWRFPNVAYNNGGGAFLIPYLLLLVIIGRPLYYLELILGQFSSQGPIKLWRVVPAFKGIGYAQVLSVSFVVVFYNYLMALSIFYIYSSMRECLPWTECNYPNLTRNTTNMTAAEYFWKNEVLEEDPLNPDSFTHMSWKLVVCLLITWTLVYISVVQGTDSLGKMAYFTAIFPYVVLTALLIVALQEKGSFDGIKFFFNPDLEKLKEIMVWYKACEQSFFSLAIGYGNIIMIASYNKFTNNVYRDAIIISVLDTFTNILAGCVIFAVLGTLSYQKNIPISEVVNHKDLGLAFVIYPQALADIKIVPQLWSLLFFIMLFTLGIGSSMSQIETILTVIKDKFPSMREKKGYLALGICIMFFILGLPLTTNVGQHILQLLNNYGVGAAVYVYATLTVIGITWIYGIRNFSNDVGFMMGSAPGIFWKTTWTFTAPIALIVIFIYGHIPSGEESDKLPLWAEISGWVLAAVAILQVPIWAIHVIGRNRHKSIRDKILSSFRPTADWGPADPDDKARWLEMKESPKAFKAKQSEVTVISAVYNESFQEDDVY</sequence>
<dbReference type="GO" id="GO:0005886">
    <property type="term" value="C:plasma membrane"/>
    <property type="evidence" value="ECO:0007669"/>
    <property type="project" value="TreeGrafter"/>
</dbReference>
<feature type="transmembrane region" description="Helical" evidence="16">
    <location>
        <begin position="382"/>
        <end position="407"/>
    </location>
</feature>
<comment type="caution">
    <text evidence="17">The sequence shown here is derived from an EMBL/GenBank/DDBJ whole genome shotgun (WGS) entry which is preliminary data.</text>
</comment>
<dbReference type="SUPFAM" id="SSF161070">
    <property type="entry name" value="SNF-like"/>
    <property type="match status" value="1"/>
</dbReference>
<reference evidence="17 18" key="1">
    <citation type="submission" date="2021-06" db="EMBL/GenBank/DDBJ databases">
        <title>Caerostris darwini draft genome.</title>
        <authorList>
            <person name="Kono N."/>
            <person name="Arakawa K."/>
        </authorList>
    </citation>
    <scope>NUCLEOTIDE SEQUENCE [LARGE SCALE GENOMIC DNA]</scope>
</reference>
<keyword evidence="8 15" id="KW-0915">Sodium</keyword>
<feature type="binding site" evidence="15">
    <location>
        <position position="72"/>
    </location>
    <ligand>
        <name>Na(+)</name>
        <dbReference type="ChEBI" id="CHEBI:29101"/>
        <label>1</label>
    </ligand>
</feature>
<feature type="transmembrane region" description="Helical" evidence="16">
    <location>
        <begin position="318"/>
        <end position="339"/>
    </location>
</feature>
<feature type="binding site" evidence="15">
    <location>
        <position position="395"/>
    </location>
    <ligand>
        <name>Na(+)</name>
        <dbReference type="ChEBI" id="CHEBI:29101"/>
        <label>1</label>
    </ligand>
</feature>
<keyword evidence="5" id="KW-0769">Symport</keyword>
<dbReference type="GO" id="GO:0005283">
    <property type="term" value="F:amino acid:sodium symporter activity"/>
    <property type="evidence" value="ECO:0007669"/>
    <property type="project" value="TreeGrafter"/>
</dbReference>